<dbReference type="Proteomes" id="UP000585272">
    <property type="component" value="Unassembled WGS sequence"/>
</dbReference>
<feature type="chain" id="PRO_5032473859" description="Collagen triple helix repeat protein" evidence="2">
    <location>
        <begin position="34"/>
        <end position="717"/>
    </location>
</feature>
<evidence type="ECO:0000313" key="4">
    <source>
        <dbReference type="Proteomes" id="UP000585272"/>
    </source>
</evidence>
<dbReference type="EMBL" id="JACHNU010000004">
    <property type="protein sequence ID" value="MBB4663441.1"/>
    <property type="molecule type" value="Genomic_DNA"/>
</dbReference>
<dbReference type="GO" id="GO:0005975">
    <property type="term" value="P:carbohydrate metabolic process"/>
    <property type="evidence" value="ECO:0007669"/>
    <property type="project" value="UniProtKB-ARBA"/>
</dbReference>
<proteinExistence type="predicted"/>
<dbReference type="RefSeq" id="WP_183343172.1">
    <property type="nucleotide sequence ID" value="NZ_JACHNU010000004.1"/>
</dbReference>
<dbReference type="InterPro" id="IPR013783">
    <property type="entry name" value="Ig-like_fold"/>
</dbReference>
<dbReference type="PANTHER" id="PTHR24637:SF421">
    <property type="entry name" value="CUTICLE COLLAGEN DPY-2"/>
    <property type="match status" value="1"/>
</dbReference>
<dbReference type="PANTHER" id="PTHR24637">
    <property type="entry name" value="COLLAGEN"/>
    <property type="match status" value="1"/>
</dbReference>
<organism evidence="3 4">
    <name type="scientific">Conexibacter arvalis</name>
    <dbReference type="NCBI Taxonomy" id="912552"/>
    <lineage>
        <taxon>Bacteria</taxon>
        <taxon>Bacillati</taxon>
        <taxon>Actinomycetota</taxon>
        <taxon>Thermoleophilia</taxon>
        <taxon>Solirubrobacterales</taxon>
        <taxon>Conexibacteraceae</taxon>
        <taxon>Conexibacter</taxon>
    </lineage>
</organism>
<keyword evidence="4" id="KW-1185">Reference proteome</keyword>
<evidence type="ECO:0008006" key="5">
    <source>
        <dbReference type="Google" id="ProtNLM"/>
    </source>
</evidence>
<feature type="region of interest" description="Disordered" evidence="1">
    <location>
        <begin position="562"/>
        <end position="619"/>
    </location>
</feature>
<dbReference type="InterPro" id="IPR008160">
    <property type="entry name" value="Collagen"/>
</dbReference>
<dbReference type="Gene3D" id="1.50.10.20">
    <property type="match status" value="1"/>
</dbReference>
<reference evidence="3 4" key="1">
    <citation type="submission" date="2020-08" db="EMBL/GenBank/DDBJ databases">
        <title>Genomic Encyclopedia of Archaeal and Bacterial Type Strains, Phase II (KMG-II): from individual species to whole genera.</title>
        <authorList>
            <person name="Goeker M."/>
        </authorList>
    </citation>
    <scope>NUCLEOTIDE SEQUENCE [LARGE SCALE GENOMIC DNA]</scope>
    <source>
        <strain evidence="3 4">DSM 23288</strain>
    </source>
</reference>
<dbReference type="AlphaFoldDB" id="A0A840IGS8"/>
<dbReference type="Gene3D" id="2.60.40.10">
    <property type="entry name" value="Immunoglobulins"/>
    <property type="match status" value="1"/>
</dbReference>
<comment type="caution">
    <text evidence="3">The sequence shown here is derived from an EMBL/GenBank/DDBJ whole genome shotgun (WGS) entry which is preliminary data.</text>
</comment>
<accession>A0A840IGS8</accession>
<keyword evidence="2" id="KW-0732">Signal</keyword>
<evidence type="ECO:0000256" key="1">
    <source>
        <dbReference type="SAM" id="MobiDB-lite"/>
    </source>
</evidence>
<dbReference type="Pfam" id="PF01391">
    <property type="entry name" value="Collagen"/>
    <property type="match status" value="1"/>
</dbReference>
<evidence type="ECO:0000256" key="2">
    <source>
        <dbReference type="SAM" id="SignalP"/>
    </source>
</evidence>
<feature type="signal peptide" evidence="2">
    <location>
        <begin position="1"/>
        <end position="33"/>
    </location>
</feature>
<name>A0A840IGS8_9ACTN</name>
<protein>
    <recommendedName>
        <fullName evidence="5">Collagen triple helix repeat protein</fullName>
    </recommendedName>
</protein>
<dbReference type="SUPFAM" id="SSF48239">
    <property type="entry name" value="Terpenoid cyclases/Protein prenyltransferases"/>
    <property type="match status" value="1"/>
</dbReference>
<gene>
    <name evidence="3" type="ORF">BDZ31_003036</name>
</gene>
<dbReference type="NCBIfam" id="NF012200">
    <property type="entry name" value="choice_anch_D"/>
    <property type="match status" value="1"/>
</dbReference>
<dbReference type="InterPro" id="IPR008930">
    <property type="entry name" value="Terpenoid_cyclase/PrenylTrfase"/>
</dbReference>
<sequence length="717" mass="73334">MHPRALRPFVAACLALAALTLPLFAGSAPPARAATDAEVRDALDRAIDWYAQRQLPDGSFGTNSGLDPAWGLLGLAGAGAHAADLRPGGDAAAPTAQEGQLKIWTVNEPSDWWAFSHEQATDWQRAILQAHAIGLQPTRLSAGRNLLAGMASFYRDGWFTSQSSLFNHTLFGLLALSALPVPDTLLARTAAIVASNQHDDGGYTSYPATDPATRARPSDIDSTGAAIGALCAAGRTADDPAVAGGIAFLRSRQAANGAIGNVNSTSWALDGLGECGLRRGAPDWTADDESTIDWLLSQQATSGPHAGAWLVNGNPNEYMTSDAMRAIGAAAFVVDPPARANPADPVVRQPPAVADGTVVPVALVVDAGRGTPRLCATDAPVGATVAAVLEAARSTSRPAGCVNALTVGDDGIVTAIDHATGGGWLASLHGGAEQPAGPQAVGFGEIVSLRLVDPDPVYFEVDRLDFGVQPIGLLSGARRVSLRNASAEPVSIRAVRLAGEDGGDFALVGDDCRGETLAPDESCSVGVRYAPSRAGFGSALLTVAVTGADASPAIALVGEGTSLPAGPPGWPGPAGAEGPAGAAGEPGAAGSPGAPGAAGAQGPRGARGRQGARGPAGRSVRVSCRLAGAKRLRCRAVATGTAKRSRRVAARSSTRLRRAGRVWARGPLRDVRATRTLPAGSYRLEVKHRGRWLRGELRLVRRSPAAARPAATIGVLR</sequence>
<feature type="compositionally biased region" description="Low complexity" evidence="1">
    <location>
        <begin position="573"/>
        <end position="604"/>
    </location>
</feature>
<dbReference type="CDD" id="cd00688">
    <property type="entry name" value="ISOPREN_C2_like"/>
    <property type="match status" value="1"/>
</dbReference>
<dbReference type="SUPFAM" id="SSF81853">
    <property type="entry name" value="Family 10 polysaccharide lyase"/>
    <property type="match status" value="1"/>
</dbReference>
<evidence type="ECO:0000313" key="3">
    <source>
        <dbReference type="EMBL" id="MBB4663441.1"/>
    </source>
</evidence>